<dbReference type="Pfam" id="PF20703">
    <property type="entry name" value="nSTAND1"/>
    <property type="match status" value="1"/>
</dbReference>
<dbReference type="InterPro" id="IPR015943">
    <property type="entry name" value="WD40/YVTN_repeat-like_dom_sf"/>
</dbReference>
<accession>A0ABW3GD13</accession>
<protein>
    <recommendedName>
        <fullName evidence="3">Novel STAND NTPase 1 domain-containing protein</fullName>
    </recommendedName>
</protein>
<feature type="compositionally biased region" description="Basic and acidic residues" evidence="1">
    <location>
        <begin position="1"/>
        <end position="11"/>
    </location>
</feature>
<evidence type="ECO:0000313" key="4">
    <source>
        <dbReference type="EMBL" id="MFD0926609.1"/>
    </source>
</evidence>
<dbReference type="EMBL" id="JBHTIL010000001">
    <property type="protein sequence ID" value="MFD0926609.1"/>
    <property type="molecule type" value="Genomic_DNA"/>
</dbReference>
<dbReference type="InterPro" id="IPR049052">
    <property type="entry name" value="nSTAND1"/>
</dbReference>
<dbReference type="Gene3D" id="2.130.10.10">
    <property type="entry name" value="YVTN repeat-like/Quinoprotein amine dehydrogenase"/>
    <property type="match status" value="3"/>
</dbReference>
<name>A0ABW3GD13_9NOCA</name>
<dbReference type="RefSeq" id="WP_253645528.1">
    <property type="nucleotide sequence ID" value="NZ_BAAAMO010000002.1"/>
</dbReference>
<organism evidence="4 5">
    <name type="scientific">Williamsia deligens</name>
    <dbReference type="NCBI Taxonomy" id="321325"/>
    <lineage>
        <taxon>Bacteria</taxon>
        <taxon>Bacillati</taxon>
        <taxon>Actinomycetota</taxon>
        <taxon>Actinomycetes</taxon>
        <taxon>Mycobacteriales</taxon>
        <taxon>Nocardiaceae</taxon>
        <taxon>Williamsia</taxon>
    </lineage>
</organism>
<proteinExistence type="predicted"/>
<sequence length="1194" mass="120326">MYADLRARPRVDAAGQSTHSSPADDAAGTGSDAVGSGAGRSPFRPLTPFTETDAAVFDGRTDLRRRLHLRVIAGEGVVVLVGPCGSGKTSLLRAGLIPEVRATGLRTRTSTVDASTVLLRPGEAPLAALAEAFGVERGALDDVATVADSIAASDTVGVTGGRHGACLIVVDHLEDLFRWCAARERRLALQLLDALAADERFAVVVGLRAEFAADALGEATLVPALDLRSVVLLPMTTAEIVETVDLPARVAGVRTQAGLGEAIAADLPGVGPRTPPLIALQVMLDHLWHTRVADSDEPLTVEAYRASDPIAEITAASADRVWIRMTDGDRETARIVLLAAADGDATARDMTVLLRRLARPHLDRVVARLIDAHLIRVSDGRVEIAHVALTTAWPRLADWLADRHLQAPIRDRVVADAARWAQNGRQRDDLYDSSALRRADDAVELFDDLGVDATTFLQRSRERLSLRRSRRRVALGALVVIAVVSLVSAVVVAVSLVHSQDARTQSRLAALIATSAADATSDPSASADAARAAYAADPNDPRAEQAVLATQTLPLGRALGTGPTRAVATAPAGTDGQSVVVGADGQSVVVAADGSLAVVDREGSVGPGTDAGVAAGAQTVAVTAGGVVLVVDDTGSIRLWRMSSGSALIPVAAVPAITGGRAVAAVALPGRPQIAVADGVGASGRVRIVDVGDPAKPVVSSTIPLVSTPTAVATTPSGVVVGDASGGVTVVDPRGGDVVGSLPRRTGAVTALAATAGSVAVADSDGHVGVVPIGTDGLATGPDADVTSVRGRVDGLSFSPTGPGRPAPLLAVTGAGVTDIVDPARPSAPRPLIAPLRSPDGVAAARFTGERSLVSAGPGGARVWSLPAGIVPGGFGLAVAPSCSAVRAMCAVAHAGGPVQVVDVRDPDAPVVAGMIDAPDHFDGAAMAPDGLWMMTVDAAHRAQLWDTRSFATPIAVGAPVSLGTGPVDVLAFSPSSDSLAMSRQGGAGVGVWSVTSRGLVDIADLRTGTAVTAASFSADGGQIAVGGSDGVLRWTLSDTGAAPVSGRIAAGTRVTSLGYGLAQGRGEPGSGQETALRPVVLVGDATGGVSRWEVSSGGALGPRIPVGSAAVTSTVALGATTVTGSADGTVHRIAANGTAVGVADLYPPQDSGEVRLGPLGGATVVAVGDDTPTRLLSVTTAGVAGRICYATGC</sequence>
<evidence type="ECO:0000313" key="5">
    <source>
        <dbReference type="Proteomes" id="UP001597068"/>
    </source>
</evidence>
<comment type="caution">
    <text evidence="4">The sequence shown here is derived from an EMBL/GenBank/DDBJ whole genome shotgun (WGS) entry which is preliminary data.</text>
</comment>
<evidence type="ECO:0000259" key="3">
    <source>
        <dbReference type="Pfam" id="PF20703"/>
    </source>
</evidence>
<gene>
    <name evidence="4" type="ORF">ACFQ04_12770</name>
</gene>
<keyword evidence="2" id="KW-1133">Transmembrane helix</keyword>
<feature type="domain" description="Novel STAND NTPase 1" evidence="3">
    <location>
        <begin position="42"/>
        <end position="427"/>
    </location>
</feature>
<evidence type="ECO:0000256" key="1">
    <source>
        <dbReference type="SAM" id="MobiDB-lite"/>
    </source>
</evidence>
<dbReference type="SUPFAM" id="SSF50978">
    <property type="entry name" value="WD40 repeat-like"/>
    <property type="match status" value="1"/>
</dbReference>
<keyword evidence="2" id="KW-0812">Transmembrane</keyword>
<feature type="transmembrane region" description="Helical" evidence="2">
    <location>
        <begin position="473"/>
        <end position="497"/>
    </location>
</feature>
<dbReference type="InterPro" id="IPR036322">
    <property type="entry name" value="WD40_repeat_dom_sf"/>
</dbReference>
<dbReference type="Proteomes" id="UP001597068">
    <property type="component" value="Unassembled WGS sequence"/>
</dbReference>
<keyword evidence="2" id="KW-0472">Membrane</keyword>
<feature type="region of interest" description="Disordered" evidence="1">
    <location>
        <begin position="1"/>
        <end position="47"/>
    </location>
</feature>
<evidence type="ECO:0000256" key="2">
    <source>
        <dbReference type="SAM" id="Phobius"/>
    </source>
</evidence>
<keyword evidence="5" id="KW-1185">Reference proteome</keyword>
<reference evidence="5" key="1">
    <citation type="journal article" date="2019" name="Int. J. Syst. Evol. Microbiol.">
        <title>The Global Catalogue of Microorganisms (GCM) 10K type strain sequencing project: providing services to taxonomists for standard genome sequencing and annotation.</title>
        <authorList>
            <consortium name="The Broad Institute Genomics Platform"/>
            <consortium name="The Broad Institute Genome Sequencing Center for Infectious Disease"/>
            <person name="Wu L."/>
            <person name="Ma J."/>
        </authorList>
    </citation>
    <scope>NUCLEOTIDE SEQUENCE [LARGE SCALE GENOMIC DNA]</scope>
    <source>
        <strain evidence="5">CCUG 50873</strain>
    </source>
</reference>